<proteinExistence type="predicted"/>
<evidence type="ECO:0000313" key="4">
    <source>
        <dbReference type="EMBL" id="SHF94437.1"/>
    </source>
</evidence>
<dbReference type="Proteomes" id="UP000184480">
    <property type="component" value="Unassembled WGS sequence"/>
</dbReference>
<dbReference type="PANTHER" id="PTHR46401">
    <property type="entry name" value="GLYCOSYLTRANSFERASE WBBK-RELATED"/>
    <property type="match status" value="1"/>
</dbReference>
<dbReference type="GO" id="GO:0016757">
    <property type="term" value="F:glycosyltransferase activity"/>
    <property type="evidence" value="ECO:0007669"/>
    <property type="project" value="InterPro"/>
</dbReference>
<accession>A0A1M5FSA1</accession>
<evidence type="ECO:0000259" key="3">
    <source>
        <dbReference type="Pfam" id="PF13439"/>
    </source>
</evidence>
<dbReference type="OrthoDB" id="9792269at2"/>
<evidence type="ECO:0000259" key="2">
    <source>
        <dbReference type="Pfam" id="PF00534"/>
    </source>
</evidence>
<dbReference type="InterPro" id="IPR028098">
    <property type="entry name" value="Glyco_trans_4-like_N"/>
</dbReference>
<protein>
    <submittedName>
        <fullName evidence="4">Glycosyltransferase involved in cell wall bisynthesis</fullName>
    </submittedName>
</protein>
<evidence type="ECO:0000256" key="1">
    <source>
        <dbReference type="ARBA" id="ARBA00022679"/>
    </source>
</evidence>
<dbReference type="CDD" id="cd03801">
    <property type="entry name" value="GT4_PimA-like"/>
    <property type="match status" value="1"/>
</dbReference>
<reference evidence="5" key="1">
    <citation type="submission" date="2016-11" db="EMBL/GenBank/DDBJ databases">
        <authorList>
            <person name="Varghese N."/>
            <person name="Submissions S."/>
        </authorList>
    </citation>
    <scope>NUCLEOTIDE SEQUENCE [LARGE SCALE GENOMIC DNA]</scope>
    <source>
        <strain evidence="5">DSM 27370</strain>
    </source>
</reference>
<dbReference type="GO" id="GO:0009103">
    <property type="term" value="P:lipopolysaccharide biosynthetic process"/>
    <property type="evidence" value="ECO:0007669"/>
    <property type="project" value="TreeGrafter"/>
</dbReference>
<keyword evidence="5" id="KW-1185">Reference proteome</keyword>
<evidence type="ECO:0000313" key="5">
    <source>
        <dbReference type="Proteomes" id="UP000184480"/>
    </source>
</evidence>
<dbReference type="RefSeq" id="WP_062180741.1">
    <property type="nucleotide sequence ID" value="NZ_BBXL01000011.1"/>
</dbReference>
<sequence>MKIFVTGTRGIPEIQGGVETHCENLYPRVVSLGGDVTLIRRFCYVKSDERRTEFEGVKLKDIYAPRKKSIEAIIHTLLSIIYTRVKGGDVIHIHAIGPALLTPFARILGLKVVVTHHGADYRRDKWGRLAKRILRMGEKMAVKYANHLVVISDGIRKDILEEYGRSENIHLIYNGVNKAVVIESADYINTLGLAKHKYIFALGRFVEEKGFHQLIAAYDKSSCKKDYKLVIAGDADHKTEYSEMLKQKAKDSGVVLPGFVKGDNLSELFSHARLFVLPSFHEGMPIALLEAMSYGLDVLVSHIPANTGLISDKESLFDPFDTKDVKQKLEIKLSQSFSPKEYDMTEYDWNTIAEKTLKVLTLNN</sequence>
<dbReference type="PANTHER" id="PTHR46401:SF2">
    <property type="entry name" value="GLYCOSYLTRANSFERASE WBBK-RELATED"/>
    <property type="match status" value="1"/>
</dbReference>
<dbReference type="Pfam" id="PF13439">
    <property type="entry name" value="Glyco_transf_4"/>
    <property type="match status" value="1"/>
</dbReference>
<dbReference type="STRING" id="1346286.SAMN05444362_11298"/>
<name>A0A1M5FSA1_9BACT</name>
<feature type="domain" description="Glycosyltransferase subfamily 4-like N-terminal" evidence="3">
    <location>
        <begin position="16"/>
        <end position="177"/>
    </location>
</feature>
<dbReference type="Gene3D" id="3.40.50.2000">
    <property type="entry name" value="Glycogen Phosphorylase B"/>
    <property type="match status" value="2"/>
</dbReference>
<dbReference type="SUPFAM" id="SSF53756">
    <property type="entry name" value="UDP-Glycosyltransferase/glycogen phosphorylase"/>
    <property type="match status" value="1"/>
</dbReference>
<dbReference type="EMBL" id="FQUC01000012">
    <property type="protein sequence ID" value="SHF94437.1"/>
    <property type="molecule type" value="Genomic_DNA"/>
</dbReference>
<keyword evidence="1 4" id="KW-0808">Transferase</keyword>
<feature type="domain" description="Glycosyl transferase family 1" evidence="2">
    <location>
        <begin position="195"/>
        <end position="339"/>
    </location>
</feature>
<gene>
    <name evidence="4" type="ORF">SAMN05444362_11298</name>
</gene>
<dbReference type="AlphaFoldDB" id="A0A1M5FSA1"/>
<organism evidence="4 5">
    <name type="scientific">Dysgonomonas macrotermitis</name>
    <dbReference type="NCBI Taxonomy" id="1346286"/>
    <lineage>
        <taxon>Bacteria</taxon>
        <taxon>Pseudomonadati</taxon>
        <taxon>Bacteroidota</taxon>
        <taxon>Bacteroidia</taxon>
        <taxon>Bacteroidales</taxon>
        <taxon>Dysgonomonadaceae</taxon>
        <taxon>Dysgonomonas</taxon>
    </lineage>
</organism>
<dbReference type="Pfam" id="PF00534">
    <property type="entry name" value="Glycos_transf_1"/>
    <property type="match status" value="1"/>
</dbReference>
<dbReference type="InterPro" id="IPR001296">
    <property type="entry name" value="Glyco_trans_1"/>
</dbReference>